<evidence type="ECO:0000313" key="7">
    <source>
        <dbReference type="EMBL" id="KAH8702399.1"/>
    </source>
</evidence>
<feature type="compositionally biased region" description="Low complexity" evidence="6">
    <location>
        <begin position="13"/>
        <end position="22"/>
    </location>
</feature>
<evidence type="ECO:0000256" key="2">
    <source>
        <dbReference type="ARBA" id="ARBA00022692"/>
    </source>
</evidence>
<evidence type="ECO:0000256" key="6">
    <source>
        <dbReference type="SAM" id="MobiDB-lite"/>
    </source>
</evidence>
<keyword evidence="8" id="KW-1185">Reference proteome</keyword>
<keyword evidence="5" id="KW-0187">Copper transport</keyword>
<organism evidence="7 8">
    <name type="scientific">Talaromyces proteolyticus</name>
    <dbReference type="NCBI Taxonomy" id="1131652"/>
    <lineage>
        <taxon>Eukaryota</taxon>
        <taxon>Fungi</taxon>
        <taxon>Dikarya</taxon>
        <taxon>Ascomycota</taxon>
        <taxon>Pezizomycotina</taxon>
        <taxon>Eurotiomycetes</taxon>
        <taxon>Eurotiomycetidae</taxon>
        <taxon>Eurotiales</taxon>
        <taxon>Trichocomaceae</taxon>
        <taxon>Talaromyces</taxon>
        <taxon>Talaromyces sect. Bacilispori</taxon>
    </lineage>
</organism>
<keyword evidence="5" id="KW-0406">Ion transport</keyword>
<dbReference type="PANTHER" id="PTHR12483:SF27">
    <property type="entry name" value="COPPER TRANSPORT PROTEIN CTR1"/>
    <property type="match status" value="1"/>
</dbReference>
<protein>
    <recommendedName>
        <fullName evidence="5">Copper transport protein</fullName>
    </recommendedName>
</protein>
<feature type="transmembrane region" description="Helical" evidence="5">
    <location>
        <begin position="51"/>
        <end position="71"/>
    </location>
</feature>
<sequence length="256" mass="29121">MDMDMDHMHQPPSDSSATSKSSGAMAMGMSSIFTSETRITLLFVGWEVETLRAYILTLVFIFMLAILNRFLGALRFQLEKKWTQSLARKGDQSLTPLSITQRRYADNLRQKERLSPLPKYRTLRNEHKMQDGLSDLGPLNFHRDTDDNYDECEDNHLPEDNQRRASRVALWLINVTTYLPSLNWTPSATWSWKRDGARSVLECCRALIGYILMLLVMTFNVGIFCAVIAGVLIGEFILGRYSQASSGWQEGGCHDG</sequence>
<keyword evidence="3 5" id="KW-1133">Transmembrane helix</keyword>
<feature type="transmembrane region" description="Helical" evidence="5">
    <location>
        <begin position="207"/>
        <end position="233"/>
    </location>
</feature>
<evidence type="ECO:0000313" key="8">
    <source>
        <dbReference type="Proteomes" id="UP001201262"/>
    </source>
</evidence>
<comment type="subcellular location">
    <subcellularLocation>
        <location evidence="1 5">Membrane</location>
        <topology evidence="1 5">Multi-pass membrane protein</topology>
    </subcellularLocation>
</comment>
<dbReference type="AlphaFoldDB" id="A0AAD4KXL8"/>
<dbReference type="GeneID" id="70252323"/>
<evidence type="ECO:0000256" key="3">
    <source>
        <dbReference type="ARBA" id="ARBA00022989"/>
    </source>
</evidence>
<accession>A0AAD4KXL8</accession>
<comment type="similarity">
    <text evidence="5">Belongs to the copper transporter (Ctr) (TC 1.A.56) family. SLC31A subfamily.</text>
</comment>
<dbReference type="GO" id="GO:0005375">
    <property type="term" value="F:copper ion transmembrane transporter activity"/>
    <property type="evidence" value="ECO:0007669"/>
    <property type="project" value="UniProtKB-UniRule"/>
</dbReference>
<dbReference type="EMBL" id="JAJTJA010000003">
    <property type="protein sequence ID" value="KAH8702399.1"/>
    <property type="molecule type" value="Genomic_DNA"/>
</dbReference>
<evidence type="ECO:0000256" key="4">
    <source>
        <dbReference type="ARBA" id="ARBA00023136"/>
    </source>
</evidence>
<dbReference type="GO" id="GO:0005886">
    <property type="term" value="C:plasma membrane"/>
    <property type="evidence" value="ECO:0007669"/>
    <property type="project" value="TreeGrafter"/>
</dbReference>
<keyword evidence="4 5" id="KW-0472">Membrane</keyword>
<dbReference type="RefSeq" id="XP_046075775.1">
    <property type="nucleotide sequence ID" value="XM_046222036.1"/>
</dbReference>
<dbReference type="InterPro" id="IPR007274">
    <property type="entry name" value="Cop_transporter"/>
</dbReference>
<keyword evidence="5" id="KW-0186">Copper</keyword>
<dbReference type="Pfam" id="PF04145">
    <property type="entry name" value="Ctr"/>
    <property type="match status" value="1"/>
</dbReference>
<proteinExistence type="inferred from homology"/>
<dbReference type="PANTHER" id="PTHR12483">
    <property type="entry name" value="SOLUTE CARRIER FAMILY 31 COPPER TRANSPORTERS"/>
    <property type="match status" value="1"/>
</dbReference>
<keyword evidence="5" id="KW-0813">Transport</keyword>
<reference evidence="7" key="1">
    <citation type="submission" date="2021-12" db="EMBL/GenBank/DDBJ databases">
        <title>Convergent genome expansion in fungi linked to evolution of root-endophyte symbiosis.</title>
        <authorList>
            <consortium name="DOE Joint Genome Institute"/>
            <person name="Ke Y.-H."/>
            <person name="Bonito G."/>
            <person name="Liao H.-L."/>
            <person name="Looney B."/>
            <person name="Rojas-Flechas A."/>
            <person name="Nash J."/>
            <person name="Hameed K."/>
            <person name="Schadt C."/>
            <person name="Martin F."/>
            <person name="Crous P.W."/>
            <person name="Miettinen O."/>
            <person name="Magnuson J.K."/>
            <person name="Labbe J."/>
            <person name="Jacobson D."/>
            <person name="Doktycz M.J."/>
            <person name="Veneault-Fourrey C."/>
            <person name="Kuo A."/>
            <person name="Mondo S."/>
            <person name="Calhoun S."/>
            <person name="Riley R."/>
            <person name="Ohm R."/>
            <person name="LaButti K."/>
            <person name="Andreopoulos B."/>
            <person name="Pangilinan J."/>
            <person name="Nolan M."/>
            <person name="Tritt A."/>
            <person name="Clum A."/>
            <person name="Lipzen A."/>
            <person name="Daum C."/>
            <person name="Barry K."/>
            <person name="Grigoriev I.V."/>
            <person name="Vilgalys R."/>
        </authorList>
    </citation>
    <scope>NUCLEOTIDE SEQUENCE</scope>
    <source>
        <strain evidence="7">PMI_201</strain>
    </source>
</reference>
<comment type="caution">
    <text evidence="7">The sequence shown here is derived from an EMBL/GenBank/DDBJ whole genome shotgun (WGS) entry which is preliminary data.</text>
</comment>
<dbReference type="Proteomes" id="UP001201262">
    <property type="component" value="Unassembled WGS sequence"/>
</dbReference>
<gene>
    <name evidence="7" type="ORF">BGW36DRAFT_459105</name>
</gene>
<name>A0AAD4KXL8_9EURO</name>
<evidence type="ECO:0000256" key="5">
    <source>
        <dbReference type="RuleBase" id="RU367022"/>
    </source>
</evidence>
<evidence type="ECO:0000256" key="1">
    <source>
        <dbReference type="ARBA" id="ARBA00004141"/>
    </source>
</evidence>
<keyword evidence="2 5" id="KW-0812">Transmembrane</keyword>
<feature type="region of interest" description="Disordered" evidence="6">
    <location>
        <begin position="1"/>
        <end position="22"/>
    </location>
</feature>